<gene>
    <name evidence="6" type="ORF">DT594_05415</name>
</gene>
<evidence type="ECO:0000256" key="1">
    <source>
        <dbReference type="ARBA" id="ARBA00004167"/>
    </source>
</evidence>
<dbReference type="GO" id="GO:0005886">
    <property type="term" value="C:plasma membrane"/>
    <property type="evidence" value="ECO:0007669"/>
    <property type="project" value="InterPro"/>
</dbReference>
<protein>
    <submittedName>
        <fullName evidence="6">Translocation/assembly module TamB</fullName>
    </submittedName>
</protein>
<dbReference type="InterPro" id="IPR007452">
    <property type="entry name" value="TamB_C"/>
</dbReference>
<keyword evidence="2" id="KW-0812">Transmembrane</keyword>
<evidence type="ECO:0000259" key="5">
    <source>
        <dbReference type="Pfam" id="PF04357"/>
    </source>
</evidence>
<keyword evidence="7" id="KW-1185">Reference proteome</keyword>
<keyword evidence="3" id="KW-1133">Transmembrane helix</keyword>
<evidence type="ECO:0000256" key="4">
    <source>
        <dbReference type="ARBA" id="ARBA00023136"/>
    </source>
</evidence>
<feature type="domain" description="Translocation and assembly module TamB C-terminal" evidence="5">
    <location>
        <begin position="913"/>
        <end position="1238"/>
    </location>
</feature>
<proteinExistence type="predicted"/>
<reference evidence="6 7" key="1">
    <citation type="submission" date="2018-07" db="EMBL/GenBank/DDBJ databases">
        <title>Pseudomonas laoshanensis sp. nov., isolated from soil.</title>
        <authorList>
            <person name="Sun J."/>
            <person name="Yu L."/>
            <person name="Wang M."/>
            <person name="Zhang C."/>
        </authorList>
    </citation>
    <scope>NUCLEOTIDE SEQUENCE [LARGE SCALE GENOMIC DNA]</scope>
    <source>
        <strain evidence="6 7">Y22</strain>
    </source>
</reference>
<dbReference type="Proteomes" id="UP000463138">
    <property type="component" value="Unassembled WGS sequence"/>
</dbReference>
<evidence type="ECO:0000256" key="3">
    <source>
        <dbReference type="ARBA" id="ARBA00022989"/>
    </source>
</evidence>
<dbReference type="PANTHER" id="PTHR36985">
    <property type="entry name" value="TRANSLOCATION AND ASSEMBLY MODULE SUBUNIT TAMB"/>
    <property type="match status" value="1"/>
</dbReference>
<accession>A0A7V7GWP7</accession>
<dbReference type="Pfam" id="PF04357">
    <property type="entry name" value="TamB"/>
    <property type="match status" value="1"/>
</dbReference>
<dbReference type="OrthoDB" id="5555605at2"/>
<organism evidence="6 7">
    <name type="scientific">Halopseudomonas laoshanensis</name>
    <dbReference type="NCBI Taxonomy" id="2268758"/>
    <lineage>
        <taxon>Bacteria</taxon>
        <taxon>Pseudomonadati</taxon>
        <taxon>Pseudomonadota</taxon>
        <taxon>Gammaproteobacteria</taxon>
        <taxon>Pseudomonadales</taxon>
        <taxon>Pseudomonadaceae</taxon>
        <taxon>Halopseudomonas</taxon>
    </lineage>
</organism>
<name>A0A7V7GWP7_9GAMM</name>
<evidence type="ECO:0000256" key="2">
    <source>
        <dbReference type="ARBA" id="ARBA00022692"/>
    </source>
</evidence>
<evidence type="ECO:0000313" key="6">
    <source>
        <dbReference type="EMBL" id="KAA0696759.1"/>
    </source>
</evidence>
<dbReference type="EMBL" id="QOVF01000001">
    <property type="protein sequence ID" value="KAA0696759.1"/>
    <property type="molecule type" value="Genomic_DNA"/>
</dbReference>
<dbReference type="AlphaFoldDB" id="A0A7V7GWP7"/>
<dbReference type="GO" id="GO:0097347">
    <property type="term" value="C:TAM protein secretion complex"/>
    <property type="evidence" value="ECO:0007669"/>
    <property type="project" value="TreeGrafter"/>
</dbReference>
<keyword evidence="4" id="KW-0472">Membrane</keyword>
<comment type="subcellular location">
    <subcellularLocation>
        <location evidence="1">Membrane</location>
        <topology evidence="1">Single-pass membrane protein</topology>
    </subcellularLocation>
</comment>
<dbReference type="RefSeq" id="WP_149331694.1">
    <property type="nucleotide sequence ID" value="NZ_QOVF01000001.1"/>
</dbReference>
<dbReference type="GO" id="GO:0009306">
    <property type="term" value="P:protein secretion"/>
    <property type="evidence" value="ECO:0007669"/>
    <property type="project" value="InterPro"/>
</dbReference>
<comment type="caution">
    <text evidence="6">The sequence shown here is derived from an EMBL/GenBank/DDBJ whole genome shotgun (WGS) entry which is preliminary data.</text>
</comment>
<evidence type="ECO:0000313" key="7">
    <source>
        <dbReference type="Proteomes" id="UP000463138"/>
    </source>
</evidence>
<sequence>MTRSAVRSSFKYLLLAVLILLMLPVLLGLLLASESVNRWLFQQVQDREPRLQLDFIEGQLWRGWQFEQIVWRDTGIEVVIDQVRFSWSPECLLKTRLCLDDLDVESIRIQTEPSEEPTPERQAVTLPDLNLPLDIQVDRVRIGSLWLNSDEPLLTDINLSARSADDQLIIQQFTGQGPDLDWQLDGELRMAGDWPLQINAAVNLPPMDERDWSADISLNGSLDDLRVEALSQGYLEGTLQAQVRPLQSALPLSLTWEGDAFLPLQTLPETLTLEDLRLAVDGDLDSGFLVEGDAYFHGSEGRVDLNLDAQAGLTGVSDLVLQLNVADAPDRRLLLAADASWEEQLLADATLDVQRFPWQWLYPQDIGAIELEELAMTASLRDMDVSSDLTARLSGVAEQTVELAMTARGNQESVRIAPFELQTEAGKATGEAVIDMGATLAWDVSLLLEKLNPGVFVAQLPGELNGPINSKGRMGESLQLSADWALQGSLRSHPLAISGNVDKQDDAWLIQDLLLRQGDNRIAGSGQWGEQIAADLDINLPRLNTLWPGLVGTVQGKVAATGAASAPDIALNLNGRGLGLEELTLSELDLQGRVSVTDAMPGELTLNTRRMRSGETRLGNMNLTLRGNKASHNLNLTLDRGILDVQTQLTGTLNAERWQGRLTDAELAYEEMIWTLVDSAVFNYRLAPARLRMAAHCWRQQGARLCFDGEQHLLPDRRINLALNDFALDTLQGALPEDFSWDGLLNAQVEFNQAVGGEPLAKVDVSSVNGVVNVTNPEQTLAFPYESLQLNTLLEEGQANTRLLLASEGLGTLDAQVRIDDPAGERALTGQYRIEGLKLDFLRPFLTQVEELHGEVNGRGDISGTLVEPLISGEIRLRDGHVSGPELPVSFEQLNVDVLVAGQRADIDGTWRSGEQGQGSLQGNVTWAPELDLDLTLKGDALPVTVEPYADLSVSPDLNVTLADNRLQVRGQIAVPEGDITVRELPEQAVKLSPDVVIVGQEVEEQEAPLDIRARVQLLIGDQLRFSGFGLTGRLSGRIQVEENMNATGDLNILDGRFRRYGQRLSLRRAQILFAGPISQPFLDIEAVRRVDDVVAGLRLTGRAEAPQSEVFSEPSMAQEQALSYLILGRPLGGDGGDDNMLGQAALALGMAGSGPVAGNIANKLGIDDFQLETEGSGVGTQVVAAGYITEKLSLRYGVGVFEPANQLGLRYDLTRRLYLEAVSGFASSLDFFYRIDF</sequence>
<dbReference type="PANTHER" id="PTHR36985:SF1">
    <property type="entry name" value="TRANSLOCATION AND ASSEMBLY MODULE SUBUNIT TAMB"/>
    <property type="match status" value="1"/>
</dbReference>